<dbReference type="PANTHER" id="PTHR45138:SF6">
    <property type="entry name" value="DIGUANYLATE CYCLASE DGCN"/>
    <property type="match status" value="1"/>
</dbReference>
<organism evidence="4 5">
    <name type="scientific">Paraglaciecola arctica BSs20135</name>
    <dbReference type="NCBI Taxonomy" id="493475"/>
    <lineage>
        <taxon>Bacteria</taxon>
        <taxon>Pseudomonadati</taxon>
        <taxon>Pseudomonadota</taxon>
        <taxon>Gammaproteobacteria</taxon>
        <taxon>Alteromonadales</taxon>
        <taxon>Alteromonadaceae</taxon>
        <taxon>Paraglaciecola</taxon>
    </lineage>
</organism>
<dbReference type="Pfam" id="PF00990">
    <property type="entry name" value="GGDEF"/>
    <property type="match status" value="1"/>
</dbReference>
<evidence type="ECO:0000313" key="4">
    <source>
        <dbReference type="EMBL" id="GAC18430.1"/>
    </source>
</evidence>
<dbReference type="PANTHER" id="PTHR45138">
    <property type="entry name" value="REGULATORY COMPONENTS OF SENSORY TRANSDUCTION SYSTEM"/>
    <property type="match status" value="1"/>
</dbReference>
<dbReference type="SMART" id="SM00267">
    <property type="entry name" value="GGDEF"/>
    <property type="match status" value="1"/>
</dbReference>
<dbReference type="InterPro" id="IPR043128">
    <property type="entry name" value="Rev_trsase/Diguanyl_cyclase"/>
</dbReference>
<sequence>MEQLTQLYDANVADPYFSIEESNHDQNQGLTQSQLNKFIQKLLTTIDLSKLTELYFQQLENTLPLSELKIQFEDNRVTFGKRAKNSHSKTLNCIQMGNTVAQMNYSFTQPLSLRDWQIVQQMHINFCSPFKNALEHHKIKQFAMKDYLTSLGNRASYNETMIRLANQSQRRHQPFGLLVLDMDNFKQVNDIHGHQVGDKVLMACADTILHSLRESDFAFRFGGDEFCCLLPDADNQTNNLIAERIRSAIESHPLLQQHKISCSIGSATYQEHDSQIGIFSRADEALYTAKQAGKNCTRAA</sequence>
<dbReference type="InterPro" id="IPR029787">
    <property type="entry name" value="Nucleotide_cyclase"/>
</dbReference>
<comment type="caution">
    <text evidence="4">The sequence shown here is derived from an EMBL/GenBank/DDBJ whole genome shotgun (WGS) entry which is preliminary data.</text>
</comment>
<evidence type="ECO:0000313" key="5">
    <source>
        <dbReference type="Proteomes" id="UP000006327"/>
    </source>
</evidence>
<dbReference type="eggNOG" id="COG3706">
    <property type="taxonomic scope" value="Bacteria"/>
</dbReference>
<feature type="domain" description="GGDEF" evidence="3">
    <location>
        <begin position="173"/>
        <end position="300"/>
    </location>
</feature>
<dbReference type="NCBIfam" id="TIGR00254">
    <property type="entry name" value="GGDEF"/>
    <property type="match status" value="1"/>
</dbReference>
<dbReference type="STRING" id="493475.GARC_1455"/>
<dbReference type="SUPFAM" id="SSF55073">
    <property type="entry name" value="Nucleotide cyclase"/>
    <property type="match status" value="1"/>
</dbReference>
<dbReference type="GO" id="GO:0043709">
    <property type="term" value="P:cell adhesion involved in single-species biofilm formation"/>
    <property type="evidence" value="ECO:0007669"/>
    <property type="project" value="TreeGrafter"/>
</dbReference>
<gene>
    <name evidence="4" type="ORF">GARC_1455</name>
</gene>
<keyword evidence="5" id="KW-1185">Reference proteome</keyword>
<protein>
    <recommendedName>
        <fullName evidence="2">diguanylate cyclase</fullName>
        <ecNumber evidence="2">2.7.7.65</ecNumber>
    </recommendedName>
</protein>
<dbReference type="GO" id="GO:0005886">
    <property type="term" value="C:plasma membrane"/>
    <property type="evidence" value="ECO:0007669"/>
    <property type="project" value="TreeGrafter"/>
</dbReference>
<dbReference type="Proteomes" id="UP000006327">
    <property type="component" value="Unassembled WGS sequence"/>
</dbReference>
<dbReference type="FunFam" id="3.30.70.270:FF:000001">
    <property type="entry name" value="Diguanylate cyclase domain protein"/>
    <property type="match status" value="1"/>
</dbReference>
<dbReference type="InterPro" id="IPR000160">
    <property type="entry name" value="GGDEF_dom"/>
</dbReference>
<dbReference type="AlphaFoldDB" id="K6Z4T8"/>
<dbReference type="CDD" id="cd01949">
    <property type="entry name" value="GGDEF"/>
    <property type="match status" value="1"/>
</dbReference>
<dbReference type="InterPro" id="IPR050469">
    <property type="entry name" value="Diguanylate_Cyclase"/>
</dbReference>
<dbReference type="Gene3D" id="3.30.70.270">
    <property type="match status" value="1"/>
</dbReference>
<evidence type="ECO:0000259" key="3">
    <source>
        <dbReference type="PROSITE" id="PS50887"/>
    </source>
</evidence>
<dbReference type="EC" id="2.7.7.65" evidence="2"/>
<dbReference type="GO" id="GO:0052621">
    <property type="term" value="F:diguanylate cyclase activity"/>
    <property type="evidence" value="ECO:0007669"/>
    <property type="project" value="UniProtKB-EC"/>
</dbReference>
<proteinExistence type="predicted"/>
<dbReference type="EMBL" id="BAEO01000017">
    <property type="protein sequence ID" value="GAC18430.1"/>
    <property type="molecule type" value="Genomic_DNA"/>
</dbReference>
<name>K6Z4T8_9ALTE</name>
<reference evidence="4 5" key="1">
    <citation type="journal article" date="2017" name="Antonie Van Leeuwenhoek">
        <title>Rhizobium rhizosphaerae sp. nov., a novel species isolated from rice rhizosphere.</title>
        <authorList>
            <person name="Zhao J.J."/>
            <person name="Zhang J."/>
            <person name="Zhang R.J."/>
            <person name="Zhang C.W."/>
            <person name="Yin H.Q."/>
            <person name="Zhang X.X."/>
        </authorList>
    </citation>
    <scope>NUCLEOTIDE SEQUENCE [LARGE SCALE GENOMIC DNA]</scope>
    <source>
        <strain evidence="4 5">BSs20135</strain>
    </source>
</reference>
<dbReference type="GO" id="GO:1902201">
    <property type="term" value="P:negative regulation of bacterial-type flagellum-dependent cell motility"/>
    <property type="evidence" value="ECO:0007669"/>
    <property type="project" value="TreeGrafter"/>
</dbReference>
<accession>K6Z4T8</accession>
<dbReference type="RefSeq" id="WP_007618262.1">
    <property type="nucleotide sequence ID" value="NZ_BAEO01000017.1"/>
</dbReference>
<evidence type="ECO:0000256" key="1">
    <source>
        <dbReference type="ARBA" id="ARBA00001946"/>
    </source>
</evidence>
<dbReference type="OrthoDB" id="9812260at2"/>
<evidence type="ECO:0000256" key="2">
    <source>
        <dbReference type="ARBA" id="ARBA00012528"/>
    </source>
</evidence>
<dbReference type="PROSITE" id="PS50887">
    <property type="entry name" value="GGDEF"/>
    <property type="match status" value="1"/>
</dbReference>
<comment type="cofactor">
    <cofactor evidence="1">
        <name>Mg(2+)</name>
        <dbReference type="ChEBI" id="CHEBI:18420"/>
    </cofactor>
</comment>